<evidence type="ECO:0000313" key="3">
    <source>
        <dbReference type="Proteomes" id="UP001589709"/>
    </source>
</evidence>
<feature type="transmembrane region" description="Helical" evidence="1">
    <location>
        <begin position="70"/>
        <end position="88"/>
    </location>
</feature>
<gene>
    <name evidence="2" type="ORF">ACFF45_22935</name>
</gene>
<keyword evidence="1" id="KW-0812">Transmembrane</keyword>
<dbReference type="Proteomes" id="UP001589709">
    <property type="component" value="Unassembled WGS sequence"/>
</dbReference>
<dbReference type="RefSeq" id="WP_381348313.1">
    <property type="nucleotide sequence ID" value="NZ_JBHMCY010000047.1"/>
</dbReference>
<keyword evidence="1" id="KW-1133">Transmembrane helix</keyword>
<evidence type="ECO:0000256" key="1">
    <source>
        <dbReference type="SAM" id="Phobius"/>
    </source>
</evidence>
<dbReference type="InterPro" id="IPR046492">
    <property type="entry name" value="DUF6585"/>
</dbReference>
<organism evidence="2 3">
    <name type="scientific">Streptomyces cinereospinus</name>
    <dbReference type="NCBI Taxonomy" id="285561"/>
    <lineage>
        <taxon>Bacteria</taxon>
        <taxon>Bacillati</taxon>
        <taxon>Actinomycetota</taxon>
        <taxon>Actinomycetes</taxon>
        <taxon>Kitasatosporales</taxon>
        <taxon>Streptomycetaceae</taxon>
        <taxon>Streptomyces</taxon>
    </lineage>
</organism>
<feature type="transmembrane region" description="Helical" evidence="1">
    <location>
        <begin position="41"/>
        <end position="64"/>
    </location>
</feature>
<proteinExistence type="predicted"/>
<keyword evidence="3" id="KW-1185">Reference proteome</keyword>
<dbReference type="Pfam" id="PF20226">
    <property type="entry name" value="DUF6585"/>
    <property type="match status" value="1"/>
</dbReference>
<sequence>MSVPGSPSPEVAGLAFRNGLGRLERTFLPRKEVNVKEGSRGLFMAASVTAIACLATGGVLLWVFVSWALAPYPLFITVLAIAALLRSPNFRRKVGSRRLHLFEEGLLVDMGAGRLFAVRWDQAVHYQETVQEVVNHQGTKTAFRSAHTSTLVAPDGAKVQISDSFADYGTWVPLIAEAIARAQAQRVREALREGQRAVFGPFELNAAGITAKRKGTLPWPAVEAIDVREGFVVVHAYGQARAWAHVQVRTVPNVLVFLTVASDLRGR</sequence>
<evidence type="ECO:0000313" key="2">
    <source>
        <dbReference type="EMBL" id="MFB9465484.1"/>
    </source>
</evidence>
<name>A0ABV5N5C8_9ACTN</name>
<accession>A0ABV5N5C8</accession>
<reference evidence="2 3" key="1">
    <citation type="submission" date="2024-09" db="EMBL/GenBank/DDBJ databases">
        <authorList>
            <person name="Sun Q."/>
            <person name="Mori K."/>
        </authorList>
    </citation>
    <scope>NUCLEOTIDE SEQUENCE [LARGE SCALE GENOMIC DNA]</scope>
    <source>
        <strain evidence="2 3">JCM 6917</strain>
    </source>
</reference>
<protein>
    <submittedName>
        <fullName evidence="2">DUF6585 family protein</fullName>
    </submittedName>
</protein>
<comment type="caution">
    <text evidence="2">The sequence shown here is derived from an EMBL/GenBank/DDBJ whole genome shotgun (WGS) entry which is preliminary data.</text>
</comment>
<keyword evidence="1" id="KW-0472">Membrane</keyword>
<dbReference type="EMBL" id="JBHMCY010000047">
    <property type="protein sequence ID" value="MFB9465484.1"/>
    <property type="molecule type" value="Genomic_DNA"/>
</dbReference>